<dbReference type="InterPro" id="IPR001273">
    <property type="entry name" value="ArAA_hydroxylase"/>
</dbReference>
<dbReference type="AlphaFoldDB" id="A0A0B1TV08"/>
<accession>A0A0B1TV08</accession>
<dbReference type="SUPFAM" id="SSF56534">
    <property type="entry name" value="Aromatic aminoacid monoxygenases, catalytic and oligomerization domains"/>
    <property type="match status" value="1"/>
</dbReference>
<reference evidence="10 11" key="1">
    <citation type="submission" date="2014-03" db="EMBL/GenBank/DDBJ databases">
        <title>Draft genome of the hookworm Oesophagostomum dentatum.</title>
        <authorList>
            <person name="Mitreva M."/>
        </authorList>
    </citation>
    <scope>NUCLEOTIDE SEQUENCE [LARGE SCALE GENOMIC DNA]</scope>
    <source>
        <strain evidence="10 11">OD-Hann</strain>
    </source>
</reference>
<dbReference type="EC" id="1.14.16.1" evidence="3"/>
<dbReference type="InterPro" id="IPR036951">
    <property type="entry name" value="ArAA_hydroxylase_sf"/>
</dbReference>
<dbReference type="InterPro" id="IPR036329">
    <property type="entry name" value="Aro-AA_hydroxylase_C_sf"/>
</dbReference>
<sequence length="123" mass="13645">MHMLDICHELLGHVPLFADVDFAQFSQEIGLASLGASDEVIKQLATLYWFTIEFGICLQNGEKKAYGAGLLSSFGELQYALSDKPQVVPFEPSVTSNTEYPITEYQPKYFLAESFASAKAKLQ</sequence>
<evidence type="ECO:0000256" key="8">
    <source>
        <dbReference type="PIRSR" id="PIRSR601273-2"/>
    </source>
</evidence>
<dbReference type="PRINTS" id="PR00372">
    <property type="entry name" value="FYWHYDRXLASE"/>
</dbReference>
<evidence type="ECO:0000313" key="11">
    <source>
        <dbReference type="Proteomes" id="UP000053660"/>
    </source>
</evidence>
<dbReference type="GO" id="GO:0005506">
    <property type="term" value="F:iron ion binding"/>
    <property type="evidence" value="ECO:0007669"/>
    <property type="project" value="InterPro"/>
</dbReference>
<protein>
    <recommendedName>
        <fullName evidence="3">phenylalanine 4-monooxygenase</fullName>
        <ecNumber evidence="3">1.14.16.1</ecNumber>
    </recommendedName>
</protein>
<keyword evidence="6 8" id="KW-0408">Iron</keyword>
<evidence type="ECO:0000256" key="5">
    <source>
        <dbReference type="ARBA" id="ARBA00023002"/>
    </source>
</evidence>
<evidence type="ECO:0000259" key="9">
    <source>
        <dbReference type="PROSITE" id="PS51410"/>
    </source>
</evidence>
<dbReference type="Gene3D" id="1.10.800.10">
    <property type="entry name" value="Aromatic amino acid hydroxylase"/>
    <property type="match status" value="1"/>
</dbReference>
<dbReference type="PROSITE" id="PS51410">
    <property type="entry name" value="BH4_AAA_HYDROXYL_2"/>
    <property type="match status" value="1"/>
</dbReference>
<evidence type="ECO:0000256" key="6">
    <source>
        <dbReference type="ARBA" id="ARBA00023004"/>
    </source>
</evidence>
<dbReference type="GO" id="GO:0004505">
    <property type="term" value="F:phenylalanine 4-monooxygenase activity"/>
    <property type="evidence" value="ECO:0007669"/>
    <property type="project" value="UniProtKB-EC"/>
</dbReference>
<dbReference type="EMBL" id="KN549209">
    <property type="protein sequence ID" value="KHJ99672.1"/>
    <property type="molecule type" value="Genomic_DNA"/>
</dbReference>
<dbReference type="Proteomes" id="UP000053660">
    <property type="component" value="Unassembled WGS sequence"/>
</dbReference>
<proteinExistence type="inferred from homology"/>
<gene>
    <name evidence="10" type="ORF">OESDEN_00326</name>
</gene>
<comment type="cofactor">
    <cofactor evidence="1 8">
        <name>Fe(2+)</name>
        <dbReference type="ChEBI" id="CHEBI:29033"/>
    </cofactor>
</comment>
<dbReference type="PANTHER" id="PTHR11473">
    <property type="entry name" value="AROMATIC AMINO ACID HYDROXYLASE"/>
    <property type="match status" value="1"/>
</dbReference>
<comment type="similarity">
    <text evidence="2">Belongs to the biopterin-dependent aromatic amino acid hydroxylase family.</text>
</comment>
<evidence type="ECO:0000256" key="4">
    <source>
        <dbReference type="ARBA" id="ARBA00022723"/>
    </source>
</evidence>
<dbReference type="InterPro" id="IPR019774">
    <property type="entry name" value="Aromatic-AA_hydroxylase_C"/>
</dbReference>
<feature type="binding site" evidence="8">
    <location>
        <position position="8"/>
    </location>
    <ligand>
        <name>Fe cation</name>
        <dbReference type="ChEBI" id="CHEBI:24875"/>
    </ligand>
</feature>
<evidence type="ECO:0000313" key="10">
    <source>
        <dbReference type="EMBL" id="KHJ99672.1"/>
    </source>
</evidence>
<evidence type="ECO:0000256" key="7">
    <source>
        <dbReference type="ARBA" id="ARBA00023033"/>
    </source>
</evidence>
<keyword evidence="4 8" id="KW-0479">Metal-binding</keyword>
<evidence type="ECO:0000256" key="1">
    <source>
        <dbReference type="ARBA" id="ARBA00001954"/>
    </source>
</evidence>
<dbReference type="PANTHER" id="PTHR11473:SF24">
    <property type="entry name" value="PHENYLALANINE-4-HYDROXYLASE"/>
    <property type="match status" value="1"/>
</dbReference>
<evidence type="ECO:0000256" key="2">
    <source>
        <dbReference type="ARBA" id="ARBA00009712"/>
    </source>
</evidence>
<dbReference type="OrthoDB" id="983542at2759"/>
<keyword evidence="5" id="KW-0560">Oxidoreductase</keyword>
<feature type="domain" description="Biopterin-dependent aromatic amino acid hydroxylase family profile" evidence="9">
    <location>
        <begin position="1"/>
        <end position="123"/>
    </location>
</feature>
<dbReference type="Pfam" id="PF00351">
    <property type="entry name" value="Biopterin_H"/>
    <property type="match status" value="1"/>
</dbReference>
<name>A0A0B1TV08_OESDE</name>
<evidence type="ECO:0000256" key="3">
    <source>
        <dbReference type="ARBA" id="ARBA00011995"/>
    </source>
</evidence>
<feature type="binding site" evidence="8">
    <location>
        <position position="13"/>
    </location>
    <ligand>
        <name>Fe cation</name>
        <dbReference type="ChEBI" id="CHEBI:24875"/>
    </ligand>
</feature>
<keyword evidence="11" id="KW-1185">Reference proteome</keyword>
<feature type="binding site" evidence="8">
    <location>
        <position position="53"/>
    </location>
    <ligand>
        <name>Fe cation</name>
        <dbReference type="ChEBI" id="CHEBI:24875"/>
    </ligand>
</feature>
<organism evidence="10 11">
    <name type="scientific">Oesophagostomum dentatum</name>
    <name type="common">Nodular worm</name>
    <dbReference type="NCBI Taxonomy" id="61180"/>
    <lineage>
        <taxon>Eukaryota</taxon>
        <taxon>Metazoa</taxon>
        <taxon>Ecdysozoa</taxon>
        <taxon>Nematoda</taxon>
        <taxon>Chromadorea</taxon>
        <taxon>Rhabditida</taxon>
        <taxon>Rhabditina</taxon>
        <taxon>Rhabditomorpha</taxon>
        <taxon>Strongyloidea</taxon>
        <taxon>Strongylidae</taxon>
        <taxon>Oesophagostomum</taxon>
    </lineage>
</organism>
<keyword evidence="7" id="KW-0503">Monooxygenase</keyword>